<dbReference type="Proteomes" id="UP001497497">
    <property type="component" value="Unassembled WGS sequence"/>
</dbReference>
<proteinExistence type="predicted"/>
<sequence>MLLSPKSGPLILPPVQLFPPSASTSVNPPVPLLVNLSPPIDHSGLPPSFISAVRDTQRLETMPELLERLDLDSGDSLRKYTKKIMHEMVDICQDTIQ</sequence>
<dbReference type="AlphaFoldDB" id="A0AAV2HWI3"/>
<accession>A0AAV2HWI3</accession>
<comment type="caution">
    <text evidence="1">The sequence shown here is derived from an EMBL/GenBank/DDBJ whole genome shotgun (WGS) entry which is preliminary data.</text>
</comment>
<protein>
    <submittedName>
        <fullName evidence="1">Uncharacterized protein</fullName>
    </submittedName>
</protein>
<reference evidence="1 2" key="1">
    <citation type="submission" date="2024-04" db="EMBL/GenBank/DDBJ databases">
        <authorList>
            <consortium name="Genoscope - CEA"/>
            <person name="William W."/>
        </authorList>
    </citation>
    <scope>NUCLEOTIDE SEQUENCE [LARGE SCALE GENOMIC DNA]</scope>
</reference>
<evidence type="ECO:0000313" key="2">
    <source>
        <dbReference type="Proteomes" id="UP001497497"/>
    </source>
</evidence>
<dbReference type="EMBL" id="CAXITT010000276">
    <property type="protein sequence ID" value="CAL1537801.1"/>
    <property type="molecule type" value="Genomic_DNA"/>
</dbReference>
<keyword evidence="2" id="KW-1185">Reference proteome</keyword>
<name>A0AAV2HWI3_LYMST</name>
<organism evidence="1 2">
    <name type="scientific">Lymnaea stagnalis</name>
    <name type="common">Great pond snail</name>
    <name type="synonym">Helix stagnalis</name>
    <dbReference type="NCBI Taxonomy" id="6523"/>
    <lineage>
        <taxon>Eukaryota</taxon>
        <taxon>Metazoa</taxon>
        <taxon>Spiralia</taxon>
        <taxon>Lophotrochozoa</taxon>
        <taxon>Mollusca</taxon>
        <taxon>Gastropoda</taxon>
        <taxon>Heterobranchia</taxon>
        <taxon>Euthyneura</taxon>
        <taxon>Panpulmonata</taxon>
        <taxon>Hygrophila</taxon>
        <taxon>Lymnaeoidea</taxon>
        <taxon>Lymnaeidae</taxon>
        <taxon>Lymnaea</taxon>
    </lineage>
</organism>
<evidence type="ECO:0000313" key="1">
    <source>
        <dbReference type="EMBL" id="CAL1537801.1"/>
    </source>
</evidence>
<feature type="non-terminal residue" evidence="1">
    <location>
        <position position="97"/>
    </location>
</feature>
<gene>
    <name evidence="1" type="ORF">GSLYS_00011703001</name>
</gene>